<dbReference type="GO" id="GO:0019867">
    <property type="term" value="C:outer membrane"/>
    <property type="evidence" value="ECO:0007669"/>
    <property type="project" value="InterPro"/>
</dbReference>
<protein>
    <submittedName>
        <fullName evidence="5">Fe(3+) dicitrate transport protein FecA</fullName>
    </submittedName>
</protein>
<accession>A0A0M0EE73</accession>
<dbReference type="STRING" id="33995.KOEU_29610"/>
<dbReference type="EMBL" id="LHUQ01000026">
    <property type="protein sequence ID" value="KON63557.1"/>
    <property type="molecule type" value="Genomic_DNA"/>
</dbReference>
<keyword evidence="2" id="KW-0472">Membrane</keyword>
<evidence type="ECO:0000313" key="5">
    <source>
        <dbReference type="EMBL" id="KON63557.1"/>
    </source>
</evidence>
<evidence type="ECO:0000259" key="4">
    <source>
        <dbReference type="SMART" id="SM00965"/>
    </source>
</evidence>
<feature type="domain" description="Secretin/TonB short N-terminal" evidence="4">
    <location>
        <begin position="23"/>
        <end position="74"/>
    </location>
</feature>
<keyword evidence="1" id="KW-0813">Transport</keyword>
<dbReference type="Proteomes" id="UP000037566">
    <property type="component" value="Unassembled WGS sequence"/>
</dbReference>
<keyword evidence="6" id="KW-1185">Reference proteome</keyword>
<dbReference type="SMART" id="SM00965">
    <property type="entry name" value="STN"/>
    <property type="match status" value="1"/>
</dbReference>
<dbReference type="AlphaFoldDB" id="A0A0M0EE73"/>
<proteinExistence type="predicted"/>
<organism evidence="5 6">
    <name type="scientific">Komagataeibacter europaeus</name>
    <name type="common">Gluconacetobacter europaeus</name>
    <dbReference type="NCBI Taxonomy" id="33995"/>
    <lineage>
        <taxon>Bacteria</taxon>
        <taxon>Pseudomonadati</taxon>
        <taxon>Pseudomonadota</taxon>
        <taxon>Alphaproteobacteria</taxon>
        <taxon>Acetobacterales</taxon>
        <taxon>Acetobacteraceae</taxon>
        <taxon>Komagataeibacter</taxon>
    </lineage>
</organism>
<dbReference type="PATRIC" id="fig|33995.3.peg.3286"/>
<evidence type="ECO:0000256" key="3">
    <source>
        <dbReference type="ARBA" id="ARBA00023237"/>
    </source>
</evidence>
<sequence>MHLDIARQPLGAALQNFSRRTGVQVVYTSSIESGIVSPGVSGDYDPMTALAHLLSGTGVTFRQTGTNSITLAPAAAPITLGPVRVGGAAAPNGPVGSLNTEQITVIGTPPRFLAHASHAGTKTDTPLIDAEISRKGCTSG</sequence>
<keyword evidence="3" id="KW-0998">Cell outer membrane</keyword>
<dbReference type="InterPro" id="IPR011662">
    <property type="entry name" value="Secretin/TonB_short_N"/>
</dbReference>
<name>A0A0M0EE73_KOMEU</name>
<dbReference type="Gene3D" id="3.55.50.30">
    <property type="match status" value="1"/>
</dbReference>
<comment type="caution">
    <text evidence="5">The sequence shown here is derived from an EMBL/GenBank/DDBJ whole genome shotgun (WGS) entry which is preliminary data.</text>
</comment>
<evidence type="ECO:0000313" key="6">
    <source>
        <dbReference type="Proteomes" id="UP000037566"/>
    </source>
</evidence>
<evidence type="ECO:0000256" key="2">
    <source>
        <dbReference type="ARBA" id="ARBA00023136"/>
    </source>
</evidence>
<evidence type="ECO:0000256" key="1">
    <source>
        <dbReference type="ARBA" id="ARBA00022448"/>
    </source>
</evidence>
<gene>
    <name evidence="5" type="primary">fecA2</name>
    <name evidence="5" type="ORF">KOEU_29610</name>
</gene>
<reference evidence="5" key="1">
    <citation type="submission" date="2015-08" db="EMBL/GenBank/DDBJ databases">
        <title>Draft genome sequence of Komagataeibacter europaeus CECT 8546 a cellulose producer strain from vinegar produced by the traditional method.</title>
        <authorList>
            <person name="Poehlein A."/>
            <person name="Valera M.J."/>
            <person name="Haack F.S."/>
            <person name="Mas A."/>
            <person name="Daniel R."/>
            <person name="Streit W.R."/>
            <person name="Mateo E."/>
        </authorList>
    </citation>
    <scope>NUCLEOTIDE SEQUENCE [LARGE SCALE GENOMIC DNA]</scope>
    <source>
        <strain evidence="5">CECT 8546</strain>
    </source>
</reference>